<dbReference type="SUPFAM" id="SSF52096">
    <property type="entry name" value="ClpP/crotonase"/>
    <property type="match status" value="1"/>
</dbReference>
<dbReference type="InterPro" id="IPR029045">
    <property type="entry name" value="ClpP/crotonase-like_dom_sf"/>
</dbReference>
<proteinExistence type="predicted"/>
<evidence type="ECO:0008006" key="3">
    <source>
        <dbReference type="Google" id="ProtNLM"/>
    </source>
</evidence>
<dbReference type="EMBL" id="UINC01001020">
    <property type="protein sequence ID" value="SUZ67767.1"/>
    <property type="molecule type" value="Genomic_DNA"/>
</dbReference>
<sequence length="248" mass="27477">VSDLITLQRHDDVSVITLTNGENRWTTNLVRDLNGALDDVEANNGPHALVTASSDPKFFSNGLNLEWFTGNDVHEGGDLEPFAEEFMGLAARLITFPMPTVGAINGHAFGAGFMWALSHDQRVMRVDRGLMCANEIEIGIAMPAPELAIFRHKMPQNAFYQTVQFAKRWTGEEAFEVGIVQELADESTVTEKAIQRAQSLAHLAERREIFGWMKEQIWGEDAAINGPHGPAHMLRNMREYPSGPGFGS</sequence>
<evidence type="ECO:0000313" key="2">
    <source>
        <dbReference type="EMBL" id="SUZ67767.1"/>
    </source>
</evidence>
<dbReference type="GO" id="GO:0006635">
    <property type="term" value="P:fatty acid beta-oxidation"/>
    <property type="evidence" value="ECO:0007669"/>
    <property type="project" value="TreeGrafter"/>
</dbReference>
<reference evidence="2" key="1">
    <citation type="submission" date="2018-05" db="EMBL/GenBank/DDBJ databases">
        <authorList>
            <person name="Lanie J.A."/>
            <person name="Ng W.-L."/>
            <person name="Kazmierczak K.M."/>
            <person name="Andrzejewski T.M."/>
            <person name="Davidsen T.M."/>
            <person name="Wayne K.J."/>
            <person name="Tettelin H."/>
            <person name="Glass J.I."/>
            <person name="Rusch D."/>
            <person name="Podicherti R."/>
            <person name="Tsui H.-C.T."/>
            <person name="Winkler M.E."/>
        </authorList>
    </citation>
    <scope>NUCLEOTIDE SEQUENCE</scope>
</reference>
<dbReference type="PANTHER" id="PTHR11941">
    <property type="entry name" value="ENOYL-COA HYDRATASE-RELATED"/>
    <property type="match status" value="1"/>
</dbReference>
<accession>A0A381PNS3</accession>
<feature type="non-terminal residue" evidence="2">
    <location>
        <position position="1"/>
    </location>
</feature>
<dbReference type="AlphaFoldDB" id="A0A381PNS3"/>
<dbReference type="PANTHER" id="PTHR11941:SF75">
    <property type="entry name" value="ENOYL-COA HYDRATASE_ISOMERASE FAMILY PROTEIN"/>
    <property type="match status" value="1"/>
</dbReference>
<dbReference type="GO" id="GO:0005777">
    <property type="term" value="C:peroxisome"/>
    <property type="evidence" value="ECO:0007669"/>
    <property type="project" value="TreeGrafter"/>
</dbReference>
<dbReference type="CDD" id="cd06558">
    <property type="entry name" value="crotonase-like"/>
    <property type="match status" value="1"/>
</dbReference>
<dbReference type="InterPro" id="IPR001753">
    <property type="entry name" value="Enoyl-CoA_hydra/iso"/>
</dbReference>
<keyword evidence="1" id="KW-0443">Lipid metabolism</keyword>
<dbReference type="Pfam" id="PF00378">
    <property type="entry name" value="ECH_1"/>
    <property type="match status" value="1"/>
</dbReference>
<name>A0A381PNS3_9ZZZZ</name>
<dbReference type="FunFam" id="3.90.226.10:FF:000049">
    <property type="entry name" value="Enoyl-CoA delta isomerase 3"/>
    <property type="match status" value="1"/>
</dbReference>
<dbReference type="Gene3D" id="3.90.226.10">
    <property type="entry name" value="2-enoyl-CoA Hydratase, Chain A, domain 1"/>
    <property type="match status" value="1"/>
</dbReference>
<dbReference type="GO" id="GO:0004165">
    <property type="term" value="F:delta(3)-delta(2)-enoyl-CoA isomerase activity"/>
    <property type="evidence" value="ECO:0007669"/>
    <property type="project" value="TreeGrafter"/>
</dbReference>
<evidence type="ECO:0000256" key="1">
    <source>
        <dbReference type="ARBA" id="ARBA00023098"/>
    </source>
</evidence>
<organism evidence="2">
    <name type="scientific">marine metagenome</name>
    <dbReference type="NCBI Taxonomy" id="408172"/>
    <lineage>
        <taxon>unclassified sequences</taxon>
        <taxon>metagenomes</taxon>
        <taxon>ecological metagenomes</taxon>
    </lineage>
</organism>
<gene>
    <name evidence="2" type="ORF">METZ01_LOCUS20621</name>
</gene>
<protein>
    <recommendedName>
        <fullName evidence="3">Enoyl-CoA hydratase</fullName>
    </recommendedName>
</protein>